<keyword evidence="9" id="KW-0812">Transmembrane</keyword>
<dbReference type="PROSITE" id="PS00086">
    <property type="entry name" value="CYTOCHROME_P450"/>
    <property type="match status" value="1"/>
</dbReference>
<keyword evidence="9" id="KW-1133">Transmembrane helix</keyword>
<dbReference type="GO" id="GO:0004497">
    <property type="term" value="F:monooxygenase activity"/>
    <property type="evidence" value="ECO:0007669"/>
    <property type="project" value="UniProtKB-KW"/>
</dbReference>
<evidence type="ECO:0000256" key="2">
    <source>
        <dbReference type="ARBA" id="ARBA00010617"/>
    </source>
</evidence>
<dbReference type="PRINTS" id="PR00465">
    <property type="entry name" value="EP450IV"/>
</dbReference>
<feature type="binding site" description="axial binding residue" evidence="7">
    <location>
        <position position="392"/>
    </location>
    <ligand>
        <name>heme</name>
        <dbReference type="ChEBI" id="CHEBI:30413"/>
    </ligand>
    <ligandPart>
        <name>Fe</name>
        <dbReference type="ChEBI" id="CHEBI:18248"/>
    </ligandPart>
</feature>
<keyword evidence="4 8" id="KW-0560">Oxidoreductase</keyword>
<proteinExistence type="inferred from homology"/>
<evidence type="ECO:0000256" key="5">
    <source>
        <dbReference type="ARBA" id="ARBA00023004"/>
    </source>
</evidence>
<dbReference type="InterPro" id="IPR001128">
    <property type="entry name" value="Cyt_P450"/>
</dbReference>
<keyword evidence="7 8" id="KW-0349">Heme</keyword>
<dbReference type="OrthoDB" id="3934656at2759"/>
<dbReference type="PANTHER" id="PTHR24305:SF190">
    <property type="entry name" value="P450, PUTATIVE (EUROFUNG)-RELATED"/>
    <property type="match status" value="1"/>
</dbReference>
<dbReference type="PRINTS" id="PR00385">
    <property type="entry name" value="P450"/>
</dbReference>
<feature type="transmembrane region" description="Helical" evidence="9">
    <location>
        <begin position="210"/>
        <end position="230"/>
    </location>
</feature>
<dbReference type="EMBL" id="KZ824299">
    <property type="protein sequence ID" value="RAL09965.1"/>
    <property type="molecule type" value="Genomic_DNA"/>
</dbReference>
<keyword evidence="5 7" id="KW-0408">Iron</keyword>
<evidence type="ECO:0000256" key="8">
    <source>
        <dbReference type="RuleBase" id="RU000461"/>
    </source>
</evidence>
<keyword evidence="9" id="KW-0472">Membrane</keyword>
<organism evidence="10 11">
    <name type="scientific">Aspergillus homomorphus (strain CBS 101889)</name>
    <dbReference type="NCBI Taxonomy" id="1450537"/>
    <lineage>
        <taxon>Eukaryota</taxon>
        <taxon>Fungi</taxon>
        <taxon>Dikarya</taxon>
        <taxon>Ascomycota</taxon>
        <taxon>Pezizomycotina</taxon>
        <taxon>Eurotiomycetes</taxon>
        <taxon>Eurotiomycetidae</taxon>
        <taxon>Eurotiales</taxon>
        <taxon>Aspergillaceae</taxon>
        <taxon>Aspergillus</taxon>
        <taxon>Aspergillus subgen. Circumdati</taxon>
    </lineage>
</organism>
<dbReference type="GO" id="GO:0020037">
    <property type="term" value="F:heme binding"/>
    <property type="evidence" value="ECO:0007669"/>
    <property type="project" value="InterPro"/>
</dbReference>
<evidence type="ECO:0000313" key="10">
    <source>
        <dbReference type="EMBL" id="RAL09965.1"/>
    </source>
</evidence>
<dbReference type="GO" id="GO:0005506">
    <property type="term" value="F:iron ion binding"/>
    <property type="evidence" value="ECO:0007669"/>
    <property type="project" value="InterPro"/>
</dbReference>
<dbReference type="GeneID" id="37200726"/>
<reference evidence="10 11" key="1">
    <citation type="submission" date="2018-02" db="EMBL/GenBank/DDBJ databases">
        <title>The genomes of Aspergillus section Nigri reveals drivers in fungal speciation.</title>
        <authorList>
            <consortium name="DOE Joint Genome Institute"/>
            <person name="Vesth T.C."/>
            <person name="Nybo J."/>
            <person name="Theobald S."/>
            <person name="Brandl J."/>
            <person name="Frisvad J.C."/>
            <person name="Nielsen K.F."/>
            <person name="Lyhne E.K."/>
            <person name="Kogle M.E."/>
            <person name="Kuo A."/>
            <person name="Riley R."/>
            <person name="Clum A."/>
            <person name="Nolan M."/>
            <person name="Lipzen A."/>
            <person name="Salamov A."/>
            <person name="Henrissat B."/>
            <person name="Wiebenga A."/>
            <person name="De vries R.P."/>
            <person name="Grigoriev I.V."/>
            <person name="Mortensen U.H."/>
            <person name="Andersen M.R."/>
            <person name="Baker S.E."/>
        </authorList>
    </citation>
    <scope>NUCLEOTIDE SEQUENCE [LARGE SCALE GENOMIC DNA]</scope>
    <source>
        <strain evidence="10 11">CBS 101889</strain>
    </source>
</reference>
<dbReference type="Proteomes" id="UP000248961">
    <property type="component" value="Unassembled WGS sequence"/>
</dbReference>
<sequence>MILSPLSPYIGVGLAAIGILWVLGNGHRILNRKIPGPVIARVTKLWYLLQMRKGNFHATNIDLPRKYGPVVQIAPGYFSLDDPESMKLVYRHANPLDKGEWYSSWTFGPKVRLENLFSIRPASAHSQMRRKVAAMYTMSALVSYEPFVDGCIRAFRDQLDQMAASNAEINLTFWCQCYAFDDTHSVKQLTCKQYGERFGFLDEGKDVDGMIMVLEIINTVCTYLGLYLWVQTFFDFLSKLISRKPSKLDHLNEDQLQRTRSEGALKHPRSLEKVRQELDSSILASSDAIKLADVQKLPYFQAAIKEALRMHPATGLPLWRTVPRGGMTIGGRYFAEGTNLGVNSWVAHQNQDVYGPDADQYRPERRLETKLKEKQEAMEQSFTSFGKGSRTCIGKNISLLEINKLVPIILRDYDLEFAVRREPTQPGMQLPGRNRWFVKPEDLPVRVRKRNASAMSCKLKA</sequence>
<keyword evidence="11" id="KW-1185">Reference proteome</keyword>
<evidence type="ECO:0000256" key="3">
    <source>
        <dbReference type="ARBA" id="ARBA00022723"/>
    </source>
</evidence>
<dbReference type="SUPFAM" id="SSF48264">
    <property type="entry name" value="Cytochrome P450"/>
    <property type="match status" value="1"/>
</dbReference>
<gene>
    <name evidence="10" type="ORF">BO97DRAFT_416437</name>
</gene>
<evidence type="ECO:0000256" key="6">
    <source>
        <dbReference type="ARBA" id="ARBA00023033"/>
    </source>
</evidence>
<evidence type="ECO:0000256" key="1">
    <source>
        <dbReference type="ARBA" id="ARBA00001971"/>
    </source>
</evidence>
<evidence type="ECO:0000256" key="9">
    <source>
        <dbReference type="SAM" id="Phobius"/>
    </source>
</evidence>
<evidence type="ECO:0000313" key="11">
    <source>
        <dbReference type="Proteomes" id="UP000248961"/>
    </source>
</evidence>
<dbReference type="InterPro" id="IPR036396">
    <property type="entry name" value="Cyt_P450_sf"/>
</dbReference>
<dbReference type="GO" id="GO:0016705">
    <property type="term" value="F:oxidoreductase activity, acting on paired donors, with incorporation or reduction of molecular oxygen"/>
    <property type="evidence" value="ECO:0007669"/>
    <property type="project" value="InterPro"/>
</dbReference>
<protein>
    <submittedName>
        <fullName evidence="10">Cytochrome P450</fullName>
    </submittedName>
</protein>
<dbReference type="InterPro" id="IPR002403">
    <property type="entry name" value="Cyt_P450_E_grp-IV"/>
</dbReference>
<dbReference type="STRING" id="1450537.A0A395HRK3"/>
<accession>A0A395HRK3</accession>
<dbReference type="Pfam" id="PF00067">
    <property type="entry name" value="p450"/>
    <property type="match status" value="2"/>
</dbReference>
<comment type="similarity">
    <text evidence="2 8">Belongs to the cytochrome P450 family.</text>
</comment>
<evidence type="ECO:0000256" key="7">
    <source>
        <dbReference type="PIRSR" id="PIRSR602403-1"/>
    </source>
</evidence>
<dbReference type="AlphaFoldDB" id="A0A395HRK3"/>
<dbReference type="Gene3D" id="1.10.630.10">
    <property type="entry name" value="Cytochrome P450"/>
    <property type="match status" value="2"/>
</dbReference>
<name>A0A395HRK3_ASPHC</name>
<keyword evidence="3 7" id="KW-0479">Metal-binding</keyword>
<dbReference type="RefSeq" id="XP_025549119.1">
    <property type="nucleotide sequence ID" value="XM_025696437.1"/>
</dbReference>
<evidence type="ECO:0000256" key="4">
    <source>
        <dbReference type="ARBA" id="ARBA00023002"/>
    </source>
</evidence>
<feature type="transmembrane region" description="Helical" evidence="9">
    <location>
        <begin position="6"/>
        <end position="24"/>
    </location>
</feature>
<dbReference type="InterPro" id="IPR050121">
    <property type="entry name" value="Cytochrome_P450_monoxygenase"/>
</dbReference>
<dbReference type="InterPro" id="IPR017972">
    <property type="entry name" value="Cyt_P450_CS"/>
</dbReference>
<dbReference type="PANTHER" id="PTHR24305">
    <property type="entry name" value="CYTOCHROME P450"/>
    <property type="match status" value="1"/>
</dbReference>
<keyword evidence="6 8" id="KW-0503">Monooxygenase</keyword>
<comment type="cofactor">
    <cofactor evidence="1 7">
        <name>heme</name>
        <dbReference type="ChEBI" id="CHEBI:30413"/>
    </cofactor>
</comment>
<dbReference type="VEuPathDB" id="FungiDB:BO97DRAFT_416437"/>